<evidence type="ECO:0000256" key="4">
    <source>
        <dbReference type="ARBA" id="ARBA00022833"/>
    </source>
</evidence>
<dbReference type="RefSeq" id="WP_248909132.1">
    <property type="nucleotide sequence ID" value="NZ_CP109979.1"/>
</dbReference>
<evidence type="ECO:0000256" key="1">
    <source>
        <dbReference type="ARBA" id="ARBA00001947"/>
    </source>
</evidence>
<protein>
    <submittedName>
        <fullName evidence="5">3-keto-5-aminohexanoate cleavage protein</fullName>
    </submittedName>
</protein>
<dbReference type="Pfam" id="PF05853">
    <property type="entry name" value="BKACE"/>
    <property type="match status" value="1"/>
</dbReference>
<proteinExistence type="predicted"/>
<keyword evidence="2" id="KW-0808">Transferase</keyword>
<organism evidence="5 6">
    <name type="scientific">Halocatena marina</name>
    <dbReference type="NCBI Taxonomy" id="2934937"/>
    <lineage>
        <taxon>Archaea</taxon>
        <taxon>Methanobacteriati</taxon>
        <taxon>Methanobacteriota</taxon>
        <taxon>Stenosarchaea group</taxon>
        <taxon>Halobacteria</taxon>
        <taxon>Halobacteriales</taxon>
        <taxon>Natronomonadaceae</taxon>
        <taxon>Halocatena</taxon>
    </lineage>
</organism>
<keyword evidence="4" id="KW-0862">Zinc</keyword>
<dbReference type="PANTHER" id="PTHR37418">
    <property type="entry name" value="3-KETO-5-AMINOHEXANOATE CLEAVAGE ENZYME-RELATED"/>
    <property type="match status" value="1"/>
</dbReference>
<keyword evidence="3" id="KW-0479">Metal-binding</keyword>
<comment type="caution">
    <text evidence="5">The sequence shown here is derived from an EMBL/GenBank/DDBJ whole genome shotgun (WGS) entry which is preliminary data.</text>
</comment>
<name>A0ABD5YTF1_9EURY</name>
<evidence type="ECO:0000313" key="5">
    <source>
        <dbReference type="EMBL" id="MFC7191441.1"/>
    </source>
</evidence>
<accession>A0ABD5YTF1</accession>
<dbReference type="AlphaFoldDB" id="A0ABD5YTF1"/>
<dbReference type="InterPro" id="IPR013785">
    <property type="entry name" value="Aldolase_TIM"/>
</dbReference>
<dbReference type="EMBL" id="JBHTAX010000001">
    <property type="protein sequence ID" value="MFC7191441.1"/>
    <property type="molecule type" value="Genomic_DNA"/>
</dbReference>
<evidence type="ECO:0000256" key="3">
    <source>
        <dbReference type="ARBA" id="ARBA00022723"/>
    </source>
</evidence>
<reference evidence="5 6" key="1">
    <citation type="journal article" date="2019" name="Int. J. Syst. Evol. Microbiol.">
        <title>The Global Catalogue of Microorganisms (GCM) 10K type strain sequencing project: providing services to taxonomists for standard genome sequencing and annotation.</title>
        <authorList>
            <consortium name="The Broad Institute Genomics Platform"/>
            <consortium name="The Broad Institute Genome Sequencing Center for Infectious Disease"/>
            <person name="Wu L."/>
            <person name="Ma J."/>
        </authorList>
    </citation>
    <scope>NUCLEOTIDE SEQUENCE [LARGE SCALE GENOMIC DNA]</scope>
    <source>
        <strain evidence="5 6">RDMS1</strain>
    </source>
</reference>
<evidence type="ECO:0000313" key="6">
    <source>
        <dbReference type="Proteomes" id="UP001596417"/>
    </source>
</evidence>
<dbReference type="GO" id="GO:0046872">
    <property type="term" value="F:metal ion binding"/>
    <property type="evidence" value="ECO:0007669"/>
    <property type="project" value="UniProtKB-KW"/>
</dbReference>
<sequence length="314" mass="34291">MRTIPSGNVIITCAVTGAIHTPTMSSALPVTPDEIANACIEASEAGAAVVHVHVRDPETGEPNHDLDLFDEIAGRVQAETDVIIQPTTGGAPTMSPEERIQVVNRLEPEMCSCNMGSINFGLYPMLDAHDEWEYDWEPEYLDGTTDLIFQNTFEDLSVMLQTMNEYGTVPSLECYDVGHLYNLKHCVEQGWIEPPLHIEFVLGIHGGIGADSKNLTHMKRVADDLFGDDYSFSTIGAGSMEYPLTTQAVSMGGHARVGLEDSLYLARGEWAPSNAALVEKMVSLAWEIAGRTPATTEEVREFLDLKGTDKVAFA</sequence>
<dbReference type="InterPro" id="IPR008567">
    <property type="entry name" value="BKACE"/>
</dbReference>
<evidence type="ECO:0000256" key="2">
    <source>
        <dbReference type="ARBA" id="ARBA00022679"/>
    </source>
</evidence>
<dbReference type="GO" id="GO:0016740">
    <property type="term" value="F:transferase activity"/>
    <property type="evidence" value="ECO:0007669"/>
    <property type="project" value="UniProtKB-KW"/>
</dbReference>
<comment type="cofactor">
    <cofactor evidence="1">
        <name>Zn(2+)</name>
        <dbReference type="ChEBI" id="CHEBI:29105"/>
    </cofactor>
</comment>
<gene>
    <name evidence="5" type="ORF">ACFQL7_17640</name>
</gene>
<dbReference type="Proteomes" id="UP001596417">
    <property type="component" value="Unassembled WGS sequence"/>
</dbReference>
<dbReference type="Gene3D" id="3.20.20.70">
    <property type="entry name" value="Aldolase class I"/>
    <property type="match status" value="1"/>
</dbReference>
<dbReference type="GeneID" id="76201173"/>
<keyword evidence="6" id="KW-1185">Reference proteome</keyword>
<dbReference type="PANTHER" id="PTHR37418:SF2">
    <property type="entry name" value="3-KETO-5-AMINOHEXANOATE CLEAVAGE ENZYME"/>
    <property type="match status" value="1"/>
</dbReference>